<reference evidence="3 4" key="1">
    <citation type="journal article" date="2015" name="Nature">
        <title>rRNA introns, odd ribosomes, and small enigmatic genomes across a large radiation of phyla.</title>
        <authorList>
            <person name="Brown C.T."/>
            <person name="Hug L.A."/>
            <person name="Thomas B.C."/>
            <person name="Sharon I."/>
            <person name="Castelle C.J."/>
            <person name="Singh A."/>
            <person name="Wilkins M.J."/>
            <person name="Williams K.H."/>
            <person name="Banfield J.F."/>
        </authorList>
    </citation>
    <scope>NUCLEOTIDE SEQUENCE [LARGE SCALE GENOMIC DNA]</scope>
</reference>
<dbReference type="Gene3D" id="3.40.50.2000">
    <property type="entry name" value="Glycogen Phosphorylase B"/>
    <property type="match status" value="2"/>
</dbReference>
<gene>
    <name evidence="3" type="ORF">UU14_C0001G0035</name>
</gene>
<evidence type="ECO:0000259" key="2">
    <source>
        <dbReference type="Pfam" id="PF05050"/>
    </source>
</evidence>
<dbReference type="SUPFAM" id="SSF53335">
    <property type="entry name" value="S-adenosyl-L-methionine-dependent methyltransferases"/>
    <property type="match status" value="1"/>
</dbReference>
<dbReference type="PANTHER" id="PTHR12526">
    <property type="entry name" value="GLYCOSYLTRANSFERASE"/>
    <property type="match status" value="1"/>
</dbReference>
<dbReference type="NCBIfam" id="TIGR01444">
    <property type="entry name" value="fkbM_fam"/>
    <property type="match status" value="1"/>
</dbReference>
<proteinExistence type="predicted"/>
<dbReference type="Proteomes" id="UP000034664">
    <property type="component" value="Unassembled WGS sequence"/>
</dbReference>
<dbReference type="AlphaFoldDB" id="A0A0G0T7A8"/>
<dbReference type="InterPro" id="IPR001296">
    <property type="entry name" value="Glyco_trans_1"/>
</dbReference>
<evidence type="ECO:0000313" key="3">
    <source>
        <dbReference type="EMBL" id="KKR72893.1"/>
    </source>
</evidence>
<evidence type="ECO:0000313" key="4">
    <source>
        <dbReference type="Proteomes" id="UP000034664"/>
    </source>
</evidence>
<protein>
    <submittedName>
        <fullName evidence="3">Uncharacterized protein</fullName>
    </submittedName>
</protein>
<dbReference type="EMBL" id="LBZM01000001">
    <property type="protein sequence ID" value="KKR72893.1"/>
    <property type="molecule type" value="Genomic_DNA"/>
</dbReference>
<feature type="domain" description="Glycosyl transferase family 1" evidence="1">
    <location>
        <begin position="439"/>
        <end position="603"/>
    </location>
</feature>
<evidence type="ECO:0000259" key="1">
    <source>
        <dbReference type="Pfam" id="PF00534"/>
    </source>
</evidence>
<dbReference type="InterPro" id="IPR006342">
    <property type="entry name" value="FkbM_mtfrase"/>
</dbReference>
<feature type="domain" description="Methyltransferase FkbM" evidence="2">
    <location>
        <begin position="59"/>
        <end position="224"/>
    </location>
</feature>
<dbReference type="Gene3D" id="3.40.50.150">
    <property type="entry name" value="Vaccinia Virus protein VP39"/>
    <property type="match status" value="1"/>
</dbReference>
<sequence>MYSLIQKYKLYGLKRFVRFALHELYALFFLQTIKQSFSQDKEDLLMSRLIKKQKGFYVDVGAYDPHRFSNTKHFYLKGWRGINIEPDVINYQKFVKDRPHDSNLNIGIGTREATLTFYIFFPDTLSTFSEKSAKQYQKEGFKLAKELKVPVKTLSAILNTYAKKRAIDFLSVDTEGLDLLVLKSNDWKKFRPTVICVETSLPSGISGGHQDTRIEDYLRKMQYKKVFTTASNSIFLDKSRGHEKSVVVVTHEATTGPAHDLRDYLKEKSKNLLFISHPLLYIPANYKKSSYCEFFTQGKQIQIGKAFHFRLPELVLYIKDCIYSMWWFVRIMKHADLYIGVGNINATVGILLKKMGFVNTIIFYCIDYVPVRFSNRVVNAVYHMLDKWAVTQSDATWNLSPRMAEGRKKRWHKDFNNQHVVPHGVHFKRIKRLAFSKINKTELLYMGTLLEKQGIQLALQSLPAVIKKIPTISLTIIGDGPYKEKLITLTKKLHLENFVSFLGYMPNHEEMENRIAQSTVALALYDREADKNDFTYYADPGKIRNYLGAGVPVIMTDTAYIAEEIKKASCGFVISYSEKELTQTLVSFLGNQEQMKTCRKNAARFAEYYDWDNVFTRAFSFKTRAEKK</sequence>
<dbReference type="InterPro" id="IPR029063">
    <property type="entry name" value="SAM-dependent_MTases_sf"/>
</dbReference>
<dbReference type="Pfam" id="PF05050">
    <property type="entry name" value="Methyltransf_21"/>
    <property type="match status" value="1"/>
</dbReference>
<dbReference type="GO" id="GO:0016757">
    <property type="term" value="F:glycosyltransferase activity"/>
    <property type="evidence" value="ECO:0007669"/>
    <property type="project" value="InterPro"/>
</dbReference>
<comment type="caution">
    <text evidence="3">The sequence shown here is derived from an EMBL/GenBank/DDBJ whole genome shotgun (WGS) entry which is preliminary data.</text>
</comment>
<organism evidence="3 4">
    <name type="scientific">Candidatus Roizmanbacteria bacterium GW2011_GWB1_40_7</name>
    <dbReference type="NCBI Taxonomy" id="1618482"/>
    <lineage>
        <taxon>Bacteria</taxon>
        <taxon>Candidatus Roizmaniibacteriota</taxon>
    </lineage>
</organism>
<accession>A0A0G0T7A8</accession>
<dbReference type="SUPFAM" id="SSF53756">
    <property type="entry name" value="UDP-Glycosyltransferase/glycogen phosphorylase"/>
    <property type="match status" value="1"/>
</dbReference>
<dbReference type="Pfam" id="PF00534">
    <property type="entry name" value="Glycos_transf_1"/>
    <property type="match status" value="1"/>
</dbReference>
<name>A0A0G0T7A8_9BACT</name>